<evidence type="ECO:0000256" key="1">
    <source>
        <dbReference type="SAM" id="MobiDB-lite"/>
    </source>
</evidence>
<dbReference type="Proteomes" id="UP000037696">
    <property type="component" value="Unassembled WGS sequence"/>
</dbReference>
<name>A0A0N0RYR3_9EURO</name>
<feature type="compositionally biased region" description="Basic residues" evidence="1">
    <location>
        <begin position="35"/>
        <end position="46"/>
    </location>
</feature>
<organism evidence="2 3">
    <name type="scientific">Penicillium nordicum</name>
    <dbReference type="NCBI Taxonomy" id="229535"/>
    <lineage>
        <taxon>Eukaryota</taxon>
        <taxon>Fungi</taxon>
        <taxon>Dikarya</taxon>
        <taxon>Ascomycota</taxon>
        <taxon>Pezizomycotina</taxon>
        <taxon>Eurotiomycetes</taxon>
        <taxon>Eurotiomycetidae</taxon>
        <taxon>Eurotiales</taxon>
        <taxon>Aspergillaceae</taxon>
        <taxon>Penicillium</taxon>
    </lineage>
</organism>
<dbReference type="AlphaFoldDB" id="A0A0N0RYR3"/>
<dbReference type="EMBL" id="LHQQ01000098">
    <property type="protein sequence ID" value="KOS42729.1"/>
    <property type="molecule type" value="Genomic_DNA"/>
</dbReference>
<comment type="caution">
    <text evidence="2">The sequence shown here is derived from an EMBL/GenBank/DDBJ whole genome shotgun (WGS) entry which is preliminary data.</text>
</comment>
<feature type="region of interest" description="Disordered" evidence="1">
    <location>
        <begin position="24"/>
        <end position="53"/>
    </location>
</feature>
<evidence type="ECO:0000313" key="2">
    <source>
        <dbReference type="EMBL" id="KOS42729.1"/>
    </source>
</evidence>
<dbReference type="OrthoDB" id="4366648at2759"/>
<keyword evidence="3" id="KW-1185">Reference proteome</keyword>
<evidence type="ECO:0000313" key="3">
    <source>
        <dbReference type="Proteomes" id="UP000037696"/>
    </source>
</evidence>
<sequence length="97" mass="11000">MDGLIECSIKNNINDSLLGCSLSSMVKNGKEPRNGTKKKLKNKKKQTSPGRLELPTSRLTVGRANRLRHGDLFDKRPRTFCNYKQDPTTMSYDSQQL</sequence>
<proteinExistence type="predicted"/>
<reference evidence="2 3" key="1">
    <citation type="submission" date="2015-08" db="EMBL/GenBank/DDBJ databases">
        <title>Genome sequencing of Penicillium nordicum.</title>
        <authorList>
            <person name="Nguyen H.D."/>
            <person name="Seifert K.A."/>
        </authorList>
    </citation>
    <scope>NUCLEOTIDE SEQUENCE [LARGE SCALE GENOMIC DNA]</scope>
    <source>
        <strain evidence="2 3">DAOMC 185683</strain>
    </source>
</reference>
<accession>A0A0N0RYR3</accession>
<protein>
    <submittedName>
        <fullName evidence="2">Uncharacterized protein</fullName>
    </submittedName>
</protein>
<gene>
    <name evidence="2" type="ORF">ACN38_g6354</name>
</gene>